<dbReference type="Proteomes" id="UP001610706">
    <property type="component" value="Unassembled WGS sequence"/>
</dbReference>
<name>A0ABW7P3K7_9GAMM</name>
<evidence type="ECO:0000256" key="1">
    <source>
        <dbReference type="ARBA" id="ARBA00005622"/>
    </source>
</evidence>
<evidence type="ECO:0000256" key="3">
    <source>
        <dbReference type="SAM" id="SignalP"/>
    </source>
</evidence>
<keyword evidence="3" id="KW-0732">Signal</keyword>
<dbReference type="PANTHER" id="PTHR40841:SF2">
    <property type="entry name" value="SIDEROPHORE-DEGRADING ESTERASE (EUROFUNG)"/>
    <property type="match status" value="1"/>
</dbReference>
<dbReference type="InterPro" id="IPR029058">
    <property type="entry name" value="AB_hydrolase_fold"/>
</dbReference>
<proteinExistence type="inferred from homology"/>
<keyword evidence="2 4" id="KW-0378">Hydrolase</keyword>
<gene>
    <name evidence="4" type="ORF">AB9R89_12045</name>
</gene>
<reference evidence="4 5" key="1">
    <citation type="submission" date="2024-08" db="EMBL/GenBank/DDBJ databases">
        <title>Oceanimonas smirnovii Genome sequencing and assembly.</title>
        <authorList>
            <person name="Tang B."/>
        </authorList>
    </citation>
    <scope>NUCLEOTIDE SEQUENCE [LARGE SCALE GENOMIC DNA]</scope>
    <source>
        <strain evidence="4 5">OS2020-119</strain>
    </source>
</reference>
<evidence type="ECO:0000256" key="2">
    <source>
        <dbReference type="ARBA" id="ARBA00022801"/>
    </source>
</evidence>
<sequence>MRYWKLLLITLLLTPACASSPQTEHYRYQQLDFQSRDGRRAYRVTIGLPTAAAPEGGYPVLYMLDGAAALKGLTPGRLSRLQGGDWPVLVTIAYHSDARTGRAFDYTPVPKHSHSVPAGHEYGGADGFWKLIEDEIKPAVGRAAAVNPERQTLWGHSFGGLFVLHTLFHYPESYQRYVAADPSLWWQNGQLLKAEKAYRERQQWPATTLLLQRSSSHRSGSTVPENATRDMARRLSELPAMEVQYTDYFNHHHGSVRDVSIPTALSMAQQ</sequence>
<evidence type="ECO:0000313" key="5">
    <source>
        <dbReference type="Proteomes" id="UP001610706"/>
    </source>
</evidence>
<comment type="caution">
    <text evidence="4">The sequence shown here is derived from an EMBL/GenBank/DDBJ whole genome shotgun (WGS) entry which is preliminary data.</text>
</comment>
<accession>A0ABW7P3K7</accession>
<keyword evidence="5" id="KW-1185">Reference proteome</keyword>
<protein>
    <submittedName>
        <fullName evidence="4">Alpha/beta hydrolase</fullName>
    </submittedName>
</protein>
<dbReference type="RefSeq" id="WP_395545649.1">
    <property type="nucleotide sequence ID" value="NZ_CP166302.1"/>
</dbReference>
<dbReference type="InterPro" id="IPR000801">
    <property type="entry name" value="Esterase-like"/>
</dbReference>
<dbReference type="EMBL" id="JBGFTR010000019">
    <property type="protein sequence ID" value="MFH7566054.1"/>
    <property type="molecule type" value="Genomic_DNA"/>
</dbReference>
<dbReference type="Gene3D" id="3.40.50.1820">
    <property type="entry name" value="alpha/beta hydrolase"/>
    <property type="match status" value="1"/>
</dbReference>
<dbReference type="InterPro" id="IPR052558">
    <property type="entry name" value="Siderophore_Hydrolase_D"/>
</dbReference>
<dbReference type="SUPFAM" id="SSF53474">
    <property type="entry name" value="alpha/beta-Hydrolases"/>
    <property type="match status" value="1"/>
</dbReference>
<comment type="similarity">
    <text evidence="1">Belongs to the esterase D family.</text>
</comment>
<feature type="chain" id="PRO_5046205787" evidence="3">
    <location>
        <begin position="19"/>
        <end position="270"/>
    </location>
</feature>
<organism evidence="4 5">
    <name type="scientific">Oceanimonas smirnovii</name>
    <dbReference type="NCBI Taxonomy" id="264574"/>
    <lineage>
        <taxon>Bacteria</taxon>
        <taxon>Pseudomonadati</taxon>
        <taxon>Pseudomonadota</taxon>
        <taxon>Gammaproteobacteria</taxon>
        <taxon>Aeromonadales</taxon>
        <taxon>Aeromonadaceae</taxon>
        <taxon>Oceanimonas</taxon>
    </lineage>
</organism>
<feature type="signal peptide" evidence="3">
    <location>
        <begin position="1"/>
        <end position="18"/>
    </location>
</feature>
<dbReference type="GO" id="GO:0016787">
    <property type="term" value="F:hydrolase activity"/>
    <property type="evidence" value="ECO:0007669"/>
    <property type="project" value="UniProtKB-KW"/>
</dbReference>
<dbReference type="Pfam" id="PF00756">
    <property type="entry name" value="Esterase"/>
    <property type="match status" value="1"/>
</dbReference>
<evidence type="ECO:0000313" key="4">
    <source>
        <dbReference type="EMBL" id="MFH7566054.1"/>
    </source>
</evidence>
<dbReference type="PANTHER" id="PTHR40841">
    <property type="entry name" value="SIDEROPHORE TRIACETYLFUSARININE C ESTERASE"/>
    <property type="match status" value="1"/>
</dbReference>